<evidence type="ECO:0000256" key="5">
    <source>
        <dbReference type="ARBA" id="ARBA00023242"/>
    </source>
</evidence>
<gene>
    <name evidence="10" type="ORF">DNG_07136</name>
</gene>
<dbReference type="GO" id="GO:1902977">
    <property type="term" value="P:mitotic DNA replication preinitiation complex assembly"/>
    <property type="evidence" value="ECO:0007669"/>
    <property type="project" value="TreeGrafter"/>
</dbReference>
<comment type="subcellular location">
    <subcellularLocation>
        <location evidence="1 8">Nucleus</location>
    </subcellularLocation>
</comment>
<feature type="compositionally biased region" description="Basic residues" evidence="9">
    <location>
        <begin position="345"/>
        <end position="359"/>
    </location>
</feature>
<feature type="region of interest" description="Disordered" evidence="9">
    <location>
        <begin position="30"/>
        <end position="49"/>
    </location>
</feature>
<feature type="compositionally biased region" description="Acidic residues" evidence="9">
    <location>
        <begin position="372"/>
        <end position="388"/>
    </location>
</feature>
<dbReference type="Gene3D" id="1.10.10.1460">
    <property type="match status" value="1"/>
</dbReference>
<feature type="compositionally biased region" description="Acidic residues" evidence="9">
    <location>
        <begin position="397"/>
        <end position="409"/>
    </location>
</feature>
<comment type="caution">
    <text evidence="10">The sequence shown here is derived from an EMBL/GenBank/DDBJ whole genome shotgun (WGS) entry which is preliminary data.</text>
</comment>
<dbReference type="GO" id="GO:0003697">
    <property type="term" value="F:single-stranded DNA binding"/>
    <property type="evidence" value="ECO:0007669"/>
    <property type="project" value="TreeGrafter"/>
</dbReference>
<dbReference type="CDD" id="cd22289">
    <property type="entry name" value="RecQL4_SLD2_NTD"/>
    <property type="match status" value="1"/>
</dbReference>
<evidence type="ECO:0000256" key="7">
    <source>
        <dbReference type="ARBA" id="ARBA00025253"/>
    </source>
</evidence>
<reference evidence="10" key="1">
    <citation type="submission" date="2018-03" db="EMBL/GenBank/DDBJ databases">
        <authorList>
            <person name="Guldener U."/>
        </authorList>
    </citation>
    <scope>NUCLEOTIDE SEQUENCE</scope>
</reference>
<evidence type="ECO:0000256" key="1">
    <source>
        <dbReference type="ARBA" id="ARBA00004123"/>
    </source>
</evidence>
<dbReference type="PANTHER" id="PTHR28124:SF1">
    <property type="entry name" value="DNA REPLICATION REGULATOR SLD2"/>
    <property type="match status" value="1"/>
</dbReference>
<comment type="similarity">
    <text evidence="2 8">Belongs to the SLD2 family.</text>
</comment>
<feature type="compositionally biased region" description="Polar residues" evidence="9">
    <location>
        <begin position="148"/>
        <end position="158"/>
    </location>
</feature>
<keyword evidence="4 8" id="KW-0235">DNA replication</keyword>
<feature type="region of interest" description="Disordered" evidence="9">
    <location>
        <begin position="62"/>
        <end position="132"/>
    </location>
</feature>
<evidence type="ECO:0000256" key="6">
    <source>
        <dbReference type="ARBA" id="ARBA00023306"/>
    </source>
</evidence>
<feature type="compositionally biased region" description="Acidic residues" evidence="9">
    <location>
        <begin position="323"/>
        <end position="337"/>
    </location>
</feature>
<dbReference type="FunFam" id="1.10.10.1460:FF:000001">
    <property type="entry name" value="DNA replication regulator Sld2"/>
    <property type="match status" value="1"/>
</dbReference>
<evidence type="ECO:0000256" key="2">
    <source>
        <dbReference type="ARBA" id="ARBA00007276"/>
    </source>
</evidence>
<keyword evidence="6 8" id="KW-0131">Cell cycle</keyword>
<keyword evidence="5 8" id="KW-0539">Nucleus</keyword>
<dbReference type="EMBL" id="ONZQ02000010">
    <property type="protein sequence ID" value="SPO04451.1"/>
    <property type="molecule type" value="Genomic_DNA"/>
</dbReference>
<feature type="region of interest" description="Disordered" evidence="9">
    <location>
        <begin position="146"/>
        <end position="173"/>
    </location>
</feature>
<dbReference type="Pfam" id="PF11719">
    <property type="entry name" value="Drc1-Sld2"/>
    <property type="match status" value="1"/>
</dbReference>
<comment type="function">
    <text evidence="7 8">Has a role in the initiation of DNA replication. Required at S-phase checkpoint.</text>
</comment>
<evidence type="ECO:0000256" key="9">
    <source>
        <dbReference type="SAM" id="MobiDB-lite"/>
    </source>
</evidence>
<feature type="region of interest" description="Disordered" evidence="9">
    <location>
        <begin position="268"/>
        <end position="441"/>
    </location>
</feature>
<dbReference type="InterPro" id="IPR021110">
    <property type="entry name" value="DNA_rep_checkpnt_protein"/>
</dbReference>
<protein>
    <recommendedName>
        <fullName evidence="3 8">DNA replication regulator SLD2</fullName>
    </recommendedName>
</protein>
<organism evidence="10 11">
    <name type="scientific">Cephalotrichum gorgonifer</name>
    <dbReference type="NCBI Taxonomy" id="2041049"/>
    <lineage>
        <taxon>Eukaryota</taxon>
        <taxon>Fungi</taxon>
        <taxon>Dikarya</taxon>
        <taxon>Ascomycota</taxon>
        <taxon>Pezizomycotina</taxon>
        <taxon>Sordariomycetes</taxon>
        <taxon>Hypocreomycetidae</taxon>
        <taxon>Microascales</taxon>
        <taxon>Microascaceae</taxon>
        <taxon>Cephalotrichum</taxon>
    </lineage>
</organism>
<evidence type="ECO:0000313" key="10">
    <source>
        <dbReference type="EMBL" id="SPO04451.1"/>
    </source>
</evidence>
<feature type="compositionally biased region" description="Basic and acidic residues" evidence="9">
    <location>
        <begin position="38"/>
        <end position="49"/>
    </location>
</feature>
<keyword evidence="11" id="KW-1185">Reference proteome</keyword>
<evidence type="ECO:0000256" key="3">
    <source>
        <dbReference type="ARBA" id="ARBA00018363"/>
    </source>
</evidence>
<dbReference type="GO" id="GO:0003688">
    <property type="term" value="F:DNA replication origin binding"/>
    <property type="evidence" value="ECO:0007669"/>
    <property type="project" value="TreeGrafter"/>
</dbReference>
<proteinExistence type="inferred from homology"/>
<dbReference type="GO" id="GO:0006270">
    <property type="term" value="P:DNA replication initiation"/>
    <property type="evidence" value="ECO:0007669"/>
    <property type="project" value="UniProtKB-UniRule"/>
</dbReference>
<feature type="compositionally biased region" description="Basic and acidic residues" evidence="9">
    <location>
        <begin position="62"/>
        <end position="78"/>
    </location>
</feature>
<evidence type="ECO:0000256" key="4">
    <source>
        <dbReference type="ARBA" id="ARBA00022705"/>
    </source>
</evidence>
<dbReference type="PANTHER" id="PTHR28124">
    <property type="entry name" value="DNA REPLICATION REGULATOR SLD2"/>
    <property type="match status" value="1"/>
</dbReference>
<evidence type="ECO:0000256" key="8">
    <source>
        <dbReference type="RuleBase" id="RU367067"/>
    </source>
</evidence>
<sequence>MSVDATRQAALEKESQALRADLKAWEYRWSSQNGGAKPSRDDIKRNPDIAKKYKEYNRLRDVLSGKVKDEPSSKRKAPEPVQTPVKRARYKNIPETEAELPPPFPVMSTPSVDRTAPSPAPPTSIGPTPHRDGKVLGLFAFLDENPHVTPSKTTSATDGFTVETPSRAEQEDLDSFRLGRTPSSVSKRRYFDNMVTPLKPTDGNAQVLRTPTSVSKLQFGTPSFLRRRTLPAVDEMPEYKSPEQLRRTSRRPFARGLSAIVANLRKVEETQFDDDEEAMREMETGGAPSAPSAPPALPAALPLVPDSQLAPASLPPTGLLGGFDDEAAFDGPIEEDLDRGQPMRLFKKKGQKRTTRRVNMKPTFISRPAAEADPEDFGDGPDGEDDVVPETQVVDGPDGDFDGDYDDGGEAGGAAPVSKGQKRKSPDEDKGEGGRVRKVAKKVNELAHANFRRLKIRGAGAKGGGGFGSRFRKRR</sequence>
<dbReference type="GO" id="GO:0000727">
    <property type="term" value="P:double-strand break repair via break-induced replication"/>
    <property type="evidence" value="ECO:0007669"/>
    <property type="project" value="TreeGrafter"/>
</dbReference>
<dbReference type="GO" id="GO:0031261">
    <property type="term" value="C:DNA replication preinitiation complex"/>
    <property type="evidence" value="ECO:0007669"/>
    <property type="project" value="TreeGrafter"/>
</dbReference>
<name>A0AAE8N144_9PEZI</name>
<feature type="compositionally biased region" description="Basic and acidic residues" evidence="9">
    <location>
        <begin position="424"/>
        <end position="435"/>
    </location>
</feature>
<evidence type="ECO:0000313" key="11">
    <source>
        <dbReference type="Proteomes" id="UP001187682"/>
    </source>
</evidence>
<dbReference type="InterPro" id="IPR040203">
    <property type="entry name" value="Sld2"/>
</dbReference>
<dbReference type="AlphaFoldDB" id="A0AAE8N144"/>
<accession>A0AAE8N144</accession>
<dbReference type="Proteomes" id="UP001187682">
    <property type="component" value="Unassembled WGS sequence"/>
</dbReference>